<evidence type="ECO:0000313" key="3">
    <source>
        <dbReference type="EMBL" id="EMS70881.1"/>
    </source>
</evidence>
<protein>
    <submittedName>
        <fullName evidence="3">Methyltransferase family protein</fullName>
    </submittedName>
</protein>
<sequence length="262" mass="30779">MVKYILKNTIKTKDVFVIYNSFAYVYDNLTLDIDYPGWADFIEKIIHKNKKEASMVLELGCGTGSFGIEMSKRGYEMICLDLSSDMLDRAAEKAAEEGADILFLNQDMSSFELYGTVDVIVCLLDSFNYLIKPAQVQRMFRLVHNYLNPGGLFIFDVNTPYKFENILSNNIFYEVDDDIAYIWENEYNPKTRKARFDLTFFVRNGQLYRRFDETHFERAYDEGEIMQFINQSGLKFISVYDHLTLRKPSLKSERNFYVCRKD</sequence>
<organism evidence="3 4">
    <name type="scientific">Ruminiclostridium cellobioparum subsp. termitidis CT1112</name>
    <dbReference type="NCBI Taxonomy" id="1195236"/>
    <lineage>
        <taxon>Bacteria</taxon>
        <taxon>Bacillati</taxon>
        <taxon>Bacillota</taxon>
        <taxon>Clostridia</taxon>
        <taxon>Eubacteriales</taxon>
        <taxon>Oscillospiraceae</taxon>
        <taxon>Ruminiclostridium</taxon>
    </lineage>
</organism>
<dbReference type="STRING" id="1195236.CTER_3364"/>
<name>S0FKQ5_RUMCE</name>
<feature type="domain" description="Methyltransferase" evidence="2">
    <location>
        <begin position="56"/>
        <end position="151"/>
    </location>
</feature>
<reference evidence="3 4" key="1">
    <citation type="journal article" date="2013" name="Genome Announc.">
        <title>Draft Genome Sequence of the Cellulolytic, Mesophilic, Anaerobic Bacterium Clostridium termitidis Strain CT1112 (DSM 5398).</title>
        <authorList>
            <person name="Lal S."/>
            <person name="Ramachandran U."/>
            <person name="Zhang X."/>
            <person name="Munir R."/>
            <person name="Sparling R."/>
            <person name="Levin D.B."/>
        </authorList>
    </citation>
    <scope>NUCLEOTIDE SEQUENCE [LARGE SCALE GENOMIC DNA]</scope>
    <source>
        <strain evidence="3 4">CT1112</strain>
    </source>
</reference>
<dbReference type="CDD" id="cd02440">
    <property type="entry name" value="AdoMet_MTases"/>
    <property type="match status" value="1"/>
</dbReference>
<keyword evidence="3" id="KW-0489">Methyltransferase</keyword>
<evidence type="ECO:0000256" key="1">
    <source>
        <dbReference type="ARBA" id="ARBA00022679"/>
    </source>
</evidence>
<evidence type="ECO:0000313" key="4">
    <source>
        <dbReference type="Proteomes" id="UP000014155"/>
    </source>
</evidence>
<dbReference type="InterPro" id="IPR041698">
    <property type="entry name" value="Methyltransf_25"/>
</dbReference>
<dbReference type="AlphaFoldDB" id="S0FKQ5"/>
<keyword evidence="4" id="KW-1185">Reference proteome</keyword>
<dbReference type="GO" id="GO:0008168">
    <property type="term" value="F:methyltransferase activity"/>
    <property type="evidence" value="ECO:0007669"/>
    <property type="project" value="UniProtKB-KW"/>
</dbReference>
<proteinExistence type="predicted"/>
<dbReference type="EMBL" id="AORV01000046">
    <property type="protein sequence ID" value="EMS70881.1"/>
    <property type="molecule type" value="Genomic_DNA"/>
</dbReference>
<gene>
    <name evidence="3" type="ORF">CTER_3364</name>
</gene>
<dbReference type="Gene3D" id="3.40.50.150">
    <property type="entry name" value="Vaccinia Virus protein VP39"/>
    <property type="match status" value="1"/>
</dbReference>
<dbReference type="InterPro" id="IPR029063">
    <property type="entry name" value="SAM-dependent_MTases_sf"/>
</dbReference>
<dbReference type="RefSeq" id="WP_004627767.1">
    <property type="nucleotide sequence ID" value="NZ_AORV01000046.1"/>
</dbReference>
<dbReference type="PANTHER" id="PTHR43861">
    <property type="entry name" value="TRANS-ACONITATE 2-METHYLTRANSFERASE-RELATED"/>
    <property type="match status" value="1"/>
</dbReference>
<comment type="caution">
    <text evidence="3">The sequence shown here is derived from an EMBL/GenBank/DDBJ whole genome shotgun (WGS) entry which is preliminary data.</text>
</comment>
<dbReference type="SUPFAM" id="SSF53335">
    <property type="entry name" value="S-adenosyl-L-methionine-dependent methyltransferases"/>
    <property type="match status" value="1"/>
</dbReference>
<accession>S0FKQ5</accession>
<dbReference type="GO" id="GO:0032259">
    <property type="term" value="P:methylation"/>
    <property type="evidence" value="ECO:0007669"/>
    <property type="project" value="UniProtKB-KW"/>
</dbReference>
<dbReference type="Proteomes" id="UP000014155">
    <property type="component" value="Unassembled WGS sequence"/>
</dbReference>
<evidence type="ECO:0000259" key="2">
    <source>
        <dbReference type="Pfam" id="PF13649"/>
    </source>
</evidence>
<dbReference type="eggNOG" id="COG2227">
    <property type="taxonomic scope" value="Bacteria"/>
</dbReference>
<dbReference type="Pfam" id="PF13649">
    <property type="entry name" value="Methyltransf_25"/>
    <property type="match status" value="1"/>
</dbReference>
<dbReference type="PATRIC" id="fig|1195236.3.peg.3586"/>
<dbReference type="Gene3D" id="2.20.25.110">
    <property type="entry name" value="S-adenosyl-L-methionine-dependent methyltransferases"/>
    <property type="match status" value="1"/>
</dbReference>
<keyword evidence="1 3" id="KW-0808">Transferase</keyword>